<name>A0A562B1V6_9BURK</name>
<dbReference type="Proteomes" id="UP000318141">
    <property type="component" value="Unassembled WGS sequence"/>
</dbReference>
<organism evidence="2 3">
    <name type="scientific">Cupriavidus gilardii J11</name>
    <dbReference type="NCBI Taxonomy" id="936133"/>
    <lineage>
        <taxon>Bacteria</taxon>
        <taxon>Pseudomonadati</taxon>
        <taxon>Pseudomonadota</taxon>
        <taxon>Betaproteobacteria</taxon>
        <taxon>Burkholderiales</taxon>
        <taxon>Burkholderiaceae</taxon>
        <taxon>Cupriavidus</taxon>
    </lineage>
</organism>
<keyword evidence="2" id="KW-0560">Oxidoreductase</keyword>
<dbReference type="Pfam" id="PF26233">
    <property type="entry name" value="NicX"/>
    <property type="match status" value="1"/>
</dbReference>
<dbReference type="OrthoDB" id="6918951at2"/>
<comment type="caution">
    <text evidence="2">The sequence shown here is derived from an EMBL/GenBank/DDBJ whole genome shotgun (WGS) entry which is preliminary data.</text>
</comment>
<evidence type="ECO:0000313" key="3">
    <source>
        <dbReference type="Proteomes" id="UP000318141"/>
    </source>
</evidence>
<dbReference type="EMBL" id="VLJN01000065">
    <property type="protein sequence ID" value="TWG79222.1"/>
    <property type="molecule type" value="Genomic_DNA"/>
</dbReference>
<dbReference type="PANTHER" id="PTHR34448:SF1">
    <property type="entry name" value="BLL6088 PROTEIN"/>
    <property type="match status" value="1"/>
</dbReference>
<accession>A0A562B1V6</accession>
<reference evidence="2 3" key="1">
    <citation type="submission" date="2019-07" db="EMBL/GenBank/DDBJ databases">
        <title>Genome sequencing of lignin-degrading bacterial isolates.</title>
        <authorList>
            <person name="Gladden J."/>
        </authorList>
    </citation>
    <scope>NUCLEOTIDE SEQUENCE [LARGE SCALE GENOMIC DNA]</scope>
    <source>
        <strain evidence="2 3">J11</strain>
    </source>
</reference>
<gene>
    <name evidence="2" type="ORF">L602_000700000380</name>
</gene>
<dbReference type="SUPFAM" id="SSF144052">
    <property type="entry name" value="Thermophilic metalloprotease-like"/>
    <property type="match status" value="1"/>
</dbReference>
<dbReference type="InterPro" id="IPR058739">
    <property type="entry name" value="NicX"/>
</dbReference>
<keyword evidence="1" id="KW-0479">Metal-binding</keyword>
<proteinExistence type="predicted"/>
<evidence type="ECO:0000256" key="1">
    <source>
        <dbReference type="ARBA" id="ARBA00022723"/>
    </source>
</evidence>
<dbReference type="GO" id="GO:0046872">
    <property type="term" value="F:metal ion binding"/>
    <property type="evidence" value="ECO:0007669"/>
    <property type="project" value="UniProtKB-KW"/>
</dbReference>
<dbReference type="InterPro" id="IPR052170">
    <property type="entry name" value="M29_Exopeptidase"/>
</dbReference>
<dbReference type="GO" id="GO:0051213">
    <property type="term" value="F:dioxygenase activity"/>
    <property type="evidence" value="ECO:0007669"/>
    <property type="project" value="UniProtKB-KW"/>
</dbReference>
<sequence length="356" mass="38803">MSAIDLLALFRRELELCKVHQGETMAVLSGPGTRPDYVAAFIAAGQQLGAEVFHLSLPQPVTAFRQTPTTAQGALWGITPLTGHRSGVEILKRADILIDLIGLLHSPEQLDIQKAGTRVLMVVEPPDILARMLAREDTRPRVEAAGRKIAAASTLRITSPAGTDLTYRLGQYSHSPILQYGYTDQPGRWDHFPGAFAYTWPNEGESEGVIVLREGDIIYPFKEFVRGNVRITVRNGFITDIEGGFDAEHLAHFLAAWNDPDAYAMAHIGWGLDEMALWNGISLINKETAIGQDGRAFYGNVLWSTGPNTDVGGTRNTPAHLDIVMKGASLYLDGEPMVLDGDVIPADQRVPSPGAR</sequence>
<keyword evidence="2" id="KW-0223">Dioxygenase</keyword>
<keyword evidence="3" id="KW-1185">Reference proteome</keyword>
<dbReference type="PANTHER" id="PTHR34448">
    <property type="entry name" value="AMINOPEPTIDASE"/>
    <property type="match status" value="1"/>
</dbReference>
<protein>
    <submittedName>
        <fullName evidence="2">2,5-dihydroxypyridine 5,6-dioxygenase</fullName>
    </submittedName>
</protein>
<evidence type="ECO:0000313" key="2">
    <source>
        <dbReference type="EMBL" id="TWG79222.1"/>
    </source>
</evidence>
<dbReference type="AlphaFoldDB" id="A0A562B1V6"/>